<sequence length="413" mass="46894">MRTIRQNKYFGIILFVVALIVTASCVEEFETDSIKYEKLMVVDANISDQVKAHSVRLFYTVPIDSEVSQGETAITGASVWVEDDQANRIDFTETSPGTYYSPSDFAGTPGRSYALFITTNDGKNYQSSFQELVSSPEITNIYNRYHVELGDGEATSNPGVQFFIDVENANQGSQFYRYEWVDTHQIIVPYPKEVEAVHNGQRYTVVPFDGDVEECYRETRFNELVLATSTNNDNGQLTEVPIKFSSAQDFDVTTKYAIQVTQRSISPEAYSYYRKIELFNESNGSLFDKQQGIIVGNITSLNDPEEEVLGFFEVSGASSKRVYLDLTDLDPAVSEYIFRVCQEYGALSFDGSIEDFYAALDVQEELRGTEVSRRSQFLIYRVGYTGEYMFSHRLCIDCTRRGSLGKPDYWELD</sequence>
<protein>
    <recommendedName>
        <fullName evidence="3">DUF4249 domain-containing protein</fullName>
    </recommendedName>
</protein>
<dbReference type="Pfam" id="PF14054">
    <property type="entry name" value="DUF4249"/>
    <property type="match status" value="1"/>
</dbReference>
<evidence type="ECO:0000313" key="2">
    <source>
        <dbReference type="Proteomes" id="UP000199437"/>
    </source>
</evidence>
<reference evidence="2" key="1">
    <citation type="submission" date="2016-10" db="EMBL/GenBank/DDBJ databases">
        <authorList>
            <person name="Varghese N."/>
            <person name="Submissions S."/>
        </authorList>
    </citation>
    <scope>NUCLEOTIDE SEQUENCE [LARGE SCALE GENOMIC DNA]</scope>
    <source>
        <strain evidence="2">CGMCC 1.12402</strain>
    </source>
</reference>
<accession>A0A1I0QW66</accession>
<dbReference type="STRING" id="1267423.SAMN05216290_2772"/>
<keyword evidence="2" id="KW-1185">Reference proteome</keyword>
<dbReference type="RefSeq" id="WP_162844721.1">
    <property type="nucleotide sequence ID" value="NZ_FOIR01000002.1"/>
</dbReference>
<dbReference type="GeneID" id="99987462"/>
<dbReference type="InterPro" id="IPR025345">
    <property type="entry name" value="DUF4249"/>
</dbReference>
<organism evidence="1 2">
    <name type="scientific">Roseivirga pacifica</name>
    <dbReference type="NCBI Taxonomy" id="1267423"/>
    <lineage>
        <taxon>Bacteria</taxon>
        <taxon>Pseudomonadati</taxon>
        <taxon>Bacteroidota</taxon>
        <taxon>Cytophagia</taxon>
        <taxon>Cytophagales</taxon>
        <taxon>Roseivirgaceae</taxon>
        <taxon>Roseivirga</taxon>
    </lineage>
</organism>
<evidence type="ECO:0008006" key="3">
    <source>
        <dbReference type="Google" id="ProtNLM"/>
    </source>
</evidence>
<evidence type="ECO:0000313" key="1">
    <source>
        <dbReference type="EMBL" id="SEW31670.1"/>
    </source>
</evidence>
<dbReference type="PROSITE" id="PS51257">
    <property type="entry name" value="PROKAR_LIPOPROTEIN"/>
    <property type="match status" value="1"/>
</dbReference>
<dbReference type="AlphaFoldDB" id="A0A1I0QW66"/>
<proteinExistence type="predicted"/>
<dbReference type="EMBL" id="FOIR01000002">
    <property type="protein sequence ID" value="SEW31670.1"/>
    <property type="molecule type" value="Genomic_DNA"/>
</dbReference>
<gene>
    <name evidence="1" type="ORF">SAMN05216290_2772</name>
</gene>
<name>A0A1I0QW66_9BACT</name>
<dbReference type="Proteomes" id="UP000199437">
    <property type="component" value="Unassembled WGS sequence"/>
</dbReference>